<dbReference type="Pfam" id="PF02661">
    <property type="entry name" value="Fic"/>
    <property type="match status" value="1"/>
</dbReference>
<evidence type="ECO:0000259" key="1">
    <source>
        <dbReference type="PROSITE" id="PS51459"/>
    </source>
</evidence>
<sequence length="132" mass="14832">MPTPNFLSFSEVEEIHTDIIASFGGSFGIRDEGLLESALAQPQATFGGEFLHSTIYEQAGAYLYHISMNHPFIDGNKRTAFAVMDTFLRLNKYYLNLTDEQAYNLVLQVVQGEISKAELINYLQQSVICIDD</sequence>
<dbReference type="PANTHER" id="PTHR39426:SF1">
    <property type="entry name" value="HOMOLOGY TO DEATH-ON-CURING PROTEIN OF PHAGE P1"/>
    <property type="match status" value="1"/>
</dbReference>
<name>A0ABV4XED0_9CYAN</name>
<dbReference type="NCBIfam" id="TIGR01550">
    <property type="entry name" value="DOC_P1"/>
    <property type="match status" value="1"/>
</dbReference>
<dbReference type="PIRSF" id="PIRSF018297">
    <property type="entry name" value="Doc"/>
    <property type="match status" value="1"/>
</dbReference>
<evidence type="ECO:0000313" key="2">
    <source>
        <dbReference type="EMBL" id="MFB2881153.1"/>
    </source>
</evidence>
<reference evidence="2 3" key="1">
    <citation type="submission" date="2024-09" db="EMBL/GenBank/DDBJ databases">
        <title>Floridaenema gen nov. (Aerosakkonemataceae, Aerosakkonematales ord. nov., Cyanobacteria) from benthic tropical and subtropical fresh waters, with the description of four new species.</title>
        <authorList>
            <person name="Moretto J.A."/>
            <person name="Berthold D.E."/>
            <person name="Lefler F.W."/>
            <person name="Huang I.-S."/>
            <person name="Laughinghouse H. IV."/>
        </authorList>
    </citation>
    <scope>NUCLEOTIDE SEQUENCE [LARGE SCALE GENOMIC DNA]</scope>
    <source>
        <strain evidence="2 3">BLCC-F46</strain>
    </source>
</reference>
<gene>
    <name evidence="2" type="ORF">ACE1CC_30245</name>
</gene>
<evidence type="ECO:0000313" key="3">
    <source>
        <dbReference type="Proteomes" id="UP001576774"/>
    </source>
</evidence>
<organism evidence="2 3">
    <name type="scientific">Floridaenema aerugineum BLCC-F46</name>
    <dbReference type="NCBI Taxonomy" id="3153654"/>
    <lineage>
        <taxon>Bacteria</taxon>
        <taxon>Bacillati</taxon>
        <taxon>Cyanobacteriota</taxon>
        <taxon>Cyanophyceae</taxon>
        <taxon>Oscillatoriophycideae</taxon>
        <taxon>Aerosakkonematales</taxon>
        <taxon>Aerosakkonemataceae</taxon>
        <taxon>Floridanema</taxon>
        <taxon>Floridanema aerugineum</taxon>
    </lineage>
</organism>
<dbReference type="InterPro" id="IPR006440">
    <property type="entry name" value="Doc"/>
</dbReference>
<dbReference type="RefSeq" id="WP_413274137.1">
    <property type="nucleotide sequence ID" value="NZ_JBHFNQ010000218.1"/>
</dbReference>
<dbReference type="Gene3D" id="1.20.120.1870">
    <property type="entry name" value="Fic/DOC protein, Fido domain"/>
    <property type="match status" value="1"/>
</dbReference>
<dbReference type="EMBL" id="JBHFNQ010000218">
    <property type="protein sequence ID" value="MFB2881153.1"/>
    <property type="molecule type" value="Genomic_DNA"/>
</dbReference>
<protein>
    <submittedName>
        <fullName evidence="2">Type II toxin-antitoxin system death-on-curing family toxin</fullName>
    </submittedName>
</protein>
<dbReference type="InterPro" id="IPR053737">
    <property type="entry name" value="Type_II_TA_Toxin"/>
</dbReference>
<keyword evidence="3" id="KW-1185">Reference proteome</keyword>
<proteinExistence type="predicted"/>
<dbReference type="InterPro" id="IPR036597">
    <property type="entry name" value="Fido-like_dom_sf"/>
</dbReference>
<accession>A0ABV4XED0</accession>
<dbReference type="Proteomes" id="UP001576774">
    <property type="component" value="Unassembled WGS sequence"/>
</dbReference>
<dbReference type="SUPFAM" id="SSF140931">
    <property type="entry name" value="Fic-like"/>
    <property type="match status" value="1"/>
</dbReference>
<feature type="domain" description="Fido" evidence="1">
    <location>
        <begin position="7"/>
        <end position="125"/>
    </location>
</feature>
<dbReference type="PANTHER" id="PTHR39426">
    <property type="entry name" value="HOMOLOGY TO DEATH-ON-CURING PROTEIN OF PHAGE P1"/>
    <property type="match status" value="1"/>
</dbReference>
<dbReference type="InterPro" id="IPR003812">
    <property type="entry name" value="Fido"/>
</dbReference>
<comment type="caution">
    <text evidence="2">The sequence shown here is derived from an EMBL/GenBank/DDBJ whole genome shotgun (WGS) entry which is preliminary data.</text>
</comment>
<dbReference type="PROSITE" id="PS51459">
    <property type="entry name" value="FIDO"/>
    <property type="match status" value="1"/>
</dbReference>